<keyword evidence="3" id="KW-1185">Reference proteome</keyword>
<protein>
    <submittedName>
        <fullName evidence="2">Uncharacterized protein</fullName>
    </submittedName>
</protein>
<dbReference type="EMBL" id="MF042360">
    <property type="protein sequence ID" value="ARV76749.1"/>
    <property type="molecule type" value="Genomic_DNA"/>
</dbReference>
<reference evidence="2 3" key="1">
    <citation type="submission" date="2017-05" db="EMBL/GenBank/DDBJ databases">
        <authorList>
            <person name="Song R."/>
            <person name="Chenine A.L."/>
            <person name="Ruprecht R.M."/>
        </authorList>
    </citation>
    <scope>NUCLEOTIDE SEQUENCE [LARGE SCALE GENOMIC DNA]</scope>
</reference>
<gene>
    <name evidence="2" type="ORF">PHABIO_118</name>
</gene>
<evidence type="ECO:0000313" key="2">
    <source>
        <dbReference type="EMBL" id="ARV76749.1"/>
    </source>
</evidence>
<accession>A0A1Y0SZ16</accession>
<keyword evidence="1" id="KW-1133">Transmembrane helix</keyword>
<keyword evidence="1" id="KW-0812">Transmembrane</keyword>
<evidence type="ECO:0000256" key="1">
    <source>
        <dbReference type="SAM" id="Phobius"/>
    </source>
</evidence>
<feature type="transmembrane region" description="Helical" evidence="1">
    <location>
        <begin position="6"/>
        <end position="22"/>
    </location>
</feature>
<name>A0A1Y0SZ16_9CAUD</name>
<feature type="transmembrane region" description="Helical" evidence="1">
    <location>
        <begin position="34"/>
        <end position="62"/>
    </location>
</feature>
<evidence type="ECO:0000313" key="3">
    <source>
        <dbReference type="Proteomes" id="UP000225448"/>
    </source>
</evidence>
<keyword evidence="1" id="KW-0472">Membrane</keyword>
<dbReference type="Proteomes" id="UP000225448">
    <property type="component" value="Segment"/>
</dbReference>
<sequence>MNILYVFLMSLVIDFYLCWRFYKETRSRFSDWKIGRVTLLAFAITMVSTVQLISGIVAWVMYYNGTYLLENGWNIIKFC</sequence>
<organism evidence="2 3">
    <name type="scientific">Pseudomonas phage Phabio</name>
    <dbReference type="NCBI Taxonomy" id="2006668"/>
    <lineage>
        <taxon>Viruses</taxon>
        <taxon>Duplodnaviria</taxon>
        <taxon>Heunggongvirae</taxon>
        <taxon>Uroviricota</taxon>
        <taxon>Caudoviricetes</taxon>
        <taxon>Chimalliviridae</taxon>
        <taxon>Phabiovirus</taxon>
        <taxon>Phabiovirus phabio</taxon>
    </lineage>
</organism>
<proteinExistence type="predicted"/>